<proteinExistence type="predicted"/>
<protein>
    <submittedName>
        <fullName evidence="1">Uncharacterized protein</fullName>
    </submittedName>
</protein>
<reference evidence="2" key="1">
    <citation type="journal article" date="2019" name="Int. J. Syst. Evol. Microbiol.">
        <title>The Global Catalogue of Microorganisms (GCM) 10K type strain sequencing project: providing services to taxonomists for standard genome sequencing and annotation.</title>
        <authorList>
            <consortium name="The Broad Institute Genomics Platform"/>
            <consortium name="The Broad Institute Genome Sequencing Center for Infectious Disease"/>
            <person name="Wu L."/>
            <person name="Ma J."/>
        </authorList>
    </citation>
    <scope>NUCLEOTIDE SEQUENCE [LARGE SCALE GENOMIC DNA]</scope>
    <source>
        <strain evidence="2">CCM 4175</strain>
    </source>
</reference>
<keyword evidence="2" id="KW-1185">Reference proteome</keyword>
<evidence type="ECO:0000313" key="2">
    <source>
        <dbReference type="Proteomes" id="UP000652995"/>
    </source>
</evidence>
<name>A0ABQ1HZ05_9STAP</name>
<accession>A0ABQ1HZ05</accession>
<evidence type="ECO:0000313" key="1">
    <source>
        <dbReference type="EMBL" id="GGA95883.1"/>
    </source>
</evidence>
<dbReference type="EMBL" id="BMCB01000024">
    <property type="protein sequence ID" value="GGA95883.1"/>
    <property type="molecule type" value="Genomic_DNA"/>
</dbReference>
<dbReference type="Proteomes" id="UP000652995">
    <property type="component" value="Unassembled WGS sequence"/>
</dbReference>
<sequence>MKYKLKRGMLKALKALNKVSRKFRFSPNHPSALISIWGFFVLGEIL</sequence>
<organism evidence="1 2">
    <name type="scientific">Staphylococcus muscae</name>
    <dbReference type="NCBI Taxonomy" id="1294"/>
    <lineage>
        <taxon>Bacteria</taxon>
        <taxon>Bacillati</taxon>
        <taxon>Bacillota</taxon>
        <taxon>Bacilli</taxon>
        <taxon>Bacillales</taxon>
        <taxon>Staphylococcaceae</taxon>
        <taxon>Staphylococcus</taxon>
    </lineage>
</organism>
<gene>
    <name evidence="1" type="ORF">GCM10007183_20020</name>
</gene>
<comment type="caution">
    <text evidence="1">The sequence shown here is derived from an EMBL/GenBank/DDBJ whole genome shotgun (WGS) entry which is preliminary data.</text>
</comment>